<evidence type="ECO:0000313" key="6">
    <source>
        <dbReference type="EMBL" id="MBM6948907.1"/>
    </source>
</evidence>
<feature type="binding site" evidence="5">
    <location>
        <position position="130"/>
    </location>
    <ligand>
        <name>isopentenyl diphosphate</name>
        <dbReference type="ChEBI" id="CHEBI:128769"/>
    </ligand>
</feature>
<feature type="binding site" evidence="5">
    <location>
        <position position="224"/>
    </location>
    <ligand>
        <name>dimethylallyl diphosphate</name>
        <dbReference type="ChEBI" id="CHEBI:57623"/>
    </ligand>
</feature>
<comment type="caution">
    <text evidence="5">Lacks conserved residue(s) required for the propagation of feature annotation.</text>
</comment>
<dbReference type="EMBL" id="JACJKS010000013">
    <property type="protein sequence ID" value="MBM6948907.1"/>
    <property type="molecule type" value="Genomic_DNA"/>
</dbReference>
<comment type="pathway">
    <text evidence="5">Isoprenoid biosynthesis; isopentenyl diphosphate biosynthesis via DXP pathway; isopentenyl diphosphate from 1-deoxy-D-xylulose 5-phosphate: step 6/6.</text>
</comment>
<feature type="binding site" evidence="5">
    <location>
        <position position="168"/>
    </location>
    <ligand>
        <name>(2E)-4-hydroxy-3-methylbut-2-enyl diphosphate</name>
        <dbReference type="ChEBI" id="CHEBI:128753"/>
    </ligand>
</feature>
<evidence type="ECO:0000256" key="3">
    <source>
        <dbReference type="ARBA" id="ARBA00023004"/>
    </source>
</evidence>
<dbReference type="NCBIfam" id="TIGR00216">
    <property type="entry name" value="ispH_lytB"/>
    <property type="match status" value="1"/>
</dbReference>
<dbReference type="RefSeq" id="WP_204906910.1">
    <property type="nucleotide sequence ID" value="NZ_JACJKS010000013.1"/>
</dbReference>
<dbReference type="GO" id="GO:0019288">
    <property type="term" value="P:isopentenyl diphosphate biosynthetic process, methylerythritol 4-phosphate pathway"/>
    <property type="evidence" value="ECO:0007669"/>
    <property type="project" value="UniProtKB-UniRule"/>
</dbReference>
<feature type="binding site" evidence="5">
    <location>
        <position position="267"/>
    </location>
    <ligand>
        <name>dimethylallyl diphosphate</name>
        <dbReference type="ChEBI" id="CHEBI:57623"/>
    </ligand>
</feature>
<dbReference type="HAMAP" id="MF_00191">
    <property type="entry name" value="IspH"/>
    <property type="match status" value="1"/>
</dbReference>
<comment type="pathway">
    <text evidence="5">Isoprenoid biosynthesis; dimethylallyl diphosphate biosynthesis; dimethylallyl diphosphate from (2E)-4-hydroxy-3-methylbutenyl diphosphate: step 1/1.</text>
</comment>
<keyword evidence="5 6" id="KW-0560">Oxidoreductase</keyword>
<dbReference type="InterPro" id="IPR003451">
    <property type="entry name" value="LytB/IspH"/>
</dbReference>
<feature type="binding site" evidence="5">
    <location>
        <position position="226"/>
    </location>
    <ligand>
        <name>(2E)-4-hydroxy-3-methylbut-2-enyl diphosphate</name>
        <dbReference type="ChEBI" id="CHEBI:128753"/>
    </ligand>
</feature>
<evidence type="ECO:0000256" key="5">
    <source>
        <dbReference type="HAMAP-Rule" id="MF_00191"/>
    </source>
</evidence>
<dbReference type="NCBIfam" id="NF002187">
    <property type="entry name" value="PRK01045.1-1"/>
    <property type="match status" value="1"/>
</dbReference>
<evidence type="ECO:0000256" key="4">
    <source>
        <dbReference type="ARBA" id="ARBA00023014"/>
    </source>
</evidence>
<feature type="binding site" evidence="5">
    <location>
        <position position="267"/>
    </location>
    <ligand>
        <name>(2E)-4-hydroxy-3-methylbut-2-enyl diphosphate</name>
        <dbReference type="ChEBI" id="CHEBI:128753"/>
    </ligand>
</feature>
<feature type="binding site" evidence="5">
    <location>
        <position position="40"/>
    </location>
    <ligand>
        <name>isopentenyl diphosphate</name>
        <dbReference type="ChEBI" id="CHEBI:128769"/>
    </ligand>
</feature>
<feature type="binding site" evidence="5">
    <location>
        <position position="226"/>
    </location>
    <ligand>
        <name>dimethylallyl diphosphate</name>
        <dbReference type="ChEBI" id="CHEBI:57623"/>
    </ligand>
</feature>
<feature type="binding site" evidence="5">
    <location>
        <position position="12"/>
    </location>
    <ligand>
        <name>[4Fe-4S] cluster</name>
        <dbReference type="ChEBI" id="CHEBI:49883"/>
    </ligand>
</feature>
<evidence type="ECO:0000256" key="2">
    <source>
        <dbReference type="ARBA" id="ARBA00022723"/>
    </source>
</evidence>
<organism evidence="6 7">
    <name type="scientific">Mordavella massiliensis</name>
    <dbReference type="NCBI Taxonomy" id="1871024"/>
    <lineage>
        <taxon>Bacteria</taxon>
        <taxon>Bacillati</taxon>
        <taxon>Bacillota</taxon>
        <taxon>Clostridia</taxon>
        <taxon>Eubacteriales</taxon>
        <taxon>Clostridiaceae</taxon>
        <taxon>Mordavella</taxon>
    </lineage>
</organism>
<keyword evidence="1 5" id="KW-0004">4Fe-4S</keyword>
<feature type="binding site" evidence="5">
    <location>
        <position position="80"/>
    </location>
    <ligand>
        <name>dimethylallyl diphosphate</name>
        <dbReference type="ChEBI" id="CHEBI:57623"/>
    </ligand>
</feature>
<feature type="binding site" evidence="5">
    <location>
        <position position="224"/>
    </location>
    <ligand>
        <name>isopentenyl diphosphate</name>
        <dbReference type="ChEBI" id="CHEBI:128769"/>
    </ligand>
</feature>
<dbReference type="Pfam" id="PF02401">
    <property type="entry name" value="LYTB"/>
    <property type="match status" value="1"/>
</dbReference>
<name>A0A939BG06_9CLOT</name>
<feature type="binding site" evidence="5">
    <location>
        <position position="102"/>
    </location>
    <ligand>
        <name>[4Fe-4S] cluster</name>
        <dbReference type="ChEBI" id="CHEBI:49883"/>
    </ligand>
</feature>
<dbReference type="GO" id="GO:0050992">
    <property type="term" value="P:dimethylallyl diphosphate biosynthetic process"/>
    <property type="evidence" value="ECO:0007669"/>
    <property type="project" value="UniProtKB-UniRule"/>
</dbReference>
<feature type="active site" description="Proton donor" evidence="5">
    <location>
        <position position="132"/>
    </location>
</feature>
<dbReference type="PANTHER" id="PTHR30426">
    <property type="entry name" value="4-HYDROXY-3-METHYLBUT-2-ENYL DIPHOSPHATE REDUCTASE"/>
    <property type="match status" value="1"/>
</dbReference>
<reference evidence="6" key="2">
    <citation type="journal article" date="2021" name="Sci. Rep.">
        <title>The distribution of antibiotic resistance genes in chicken gut microbiota commensals.</title>
        <authorList>
            <person name="Juricova H."/>
            <person name="Matiasovicova J."/>
            <person name="Kubasova T."/>
            <person name="Cejkova D."/>
            <person name="Rychlik I."/>
        </authorList>
    </citation>
    <scope>NUCLEOTIDE SEQUENCE</scope>
    <source>
        <strain evidence="6">An582</strain>
    </source>
</reference>
<dbReference type="Gene3D" id="3.40.1010.20">
    <property type="entry name" value="4-hydroxy-3-methylbut-2-enyl diphosphate reductase, catalytic domain"/>
    <property type="match status" value="2"/>
</dbReference>
<keyword evidence="2 5" id="KW-0479">Metal-binding</keyword>
<feature type="binding site" evidence="5">
    <location>
        <position position="224"/>
    </location>
    <ligand>
        <name>(2E)-4-hydroxy-3-methylbut-2-enyl diphosphate</name>
        <dbReference type="ChEBI" id="CHEBI:128753"/>
    </ligand>
</feature>
<feature type="binding site" evidence="5">
    <location>
        <position position="40"/>
    </location>
    <ligand>
        <name>(2E)-4-hydroxy-3-methylbut-2-enyl diphosphate</name>
        <dbReference type="ChEBI" id="CHEBI:128753"/>
    </ligand>
</feature>
<feature type="binding site" evidence="5">
    <location>
        <position position="80"/>
    </location>
    <ligand>
        <name>(2E)-4-hydroxy-3-methylbut-2-enyl diphosphate</name>
        <dbReference type="ChEBI" id="CHEBI:128753"/>
    </ligand>
</feature>
<dbReference type="CDD" id="cd13944">
    <property type="entry name" value="lytB_ispH"/>
    <property type="match status" value="1"/>
</dbReference>
<protein>
    <recommendedName>
        <fullName evidence="5">4-hydroxy-3-methylbut-2-enyl diphosphate reductase</fullName>
        <shortName evidence="5">HMBPP reductase</shortName>
        <ecNumber evidence="5">1.17.7.4</ecNumber>
    </recommendedName>
</protein>
<feature type="binding site" evidence="5">
    <location>
        <position position="130"/>
    </location>
    <ligand>
        <name>(2E)-4-hydroxy-3-methylbut-2-enyl diphosphate</name>
        <dbReference type="ChEBI" id="CHEBI:128753"/>
    </ligand>
</feature>
<feature type="binding site" evidence="5">
    <location>
        <position position="267"/>
    </location>
    <ligand>
        <name>isopentenyl diphosphate</name>
        <dbReference type="ChEBI" id="CHEBI:128769"/>
    </ligand>
</feature>
<keyword evidence="3 5" id="KW-0408">Iron</keyword>
<comment type="function">
    <text evidence="5">Catalyzes the conversion of 1-hydroxy-2-methyl-2-(E)-butenyl 4-diphosphate (HMBPP) into a mixture of isopentenyl diphosphate (IPP) and dimethylallyl diphosphate (DMAPP). Acts in the terminal step of the DOXP/MEP pathway for isoprenoid precursor biosynthesis.</text>
</comment>
<dbReference type="PANTHER" id="PTHR30426:SF0">
    <property type="entry name" value="4-HYDROXY-3-METHYLBUT-2-ENYL DIPHOSPHATE REDUCTASE"/>
    <property type="match status" value="1"/>
</dbReference>
<keyword evidence="4 5" id="KW-0411">Iron-sulfur</keyword>
<comment type="similarity">
    <text evidence="5">Belongs to the IspH family.</text>
</comment>
<evidence type="ECO:0000313" key="7">
    <source>
        <dbReference type="Proteomes" id="UP000705508"/>
    </source>
</evidence>
<proteinExistence type="inferred from homology"/>
<keyword evidence="5" id="KW-0414">Isoprene biosynthesis</keyword>
<comment type="caution">
    <text evidence="6">The sequence shown here is derived from an EMBL/GenBank/DDBJ whole genome shotgun (WGS) entry which is preliminary data.</text>
</comment>
<accession>A0A939BG06</accession>
<feature type="binding site" evidence="5">
    <location>
        <position position="130"/>
    </location>
    <ligand>
        <name>dimethylallyl diphosphate</name>
        <dbReference type="ChEBI" id="CHEBI:57623"/>
    </ligand>
</feature>
<feature type="binding site" evidence="5">
    <location>
        <position position="80"/>
    </location>
    <ligand>
        <name>isopentenyl diphosphate</name>
        <dbReference type="ChEBI" id="CHEBI:128769"/>
    </ligand>
</feature>
<dbReference type="GO" id="GO:0046872">
    <property type="term" value="F:metal ion binding"/>
    <property type="evidence" value="ECO:0007669"/>
    <property type="project" value="UniProtKB-KW"/>
</dbReference>
<dbReference type="GO" id="GO:0016114">
    <property type="term" value="P:terpenoid biosynthetic process"/>
    <property type="evidence" value="ECO:0007669"/>
    <property type="project" value="UniProtKB-UniRule"/>
</dbReference>
<feature type="binding site" evidence="5">
    <location>
        <position position="40"/>
    </location>
    <ligand>
        <name>dimethylallyl diphosphate</name>
        <dbReference type="ChEBI" id="CHEBI:57623"/>
    </ligand>
</feature>
<dbReference type="Proteomes" id="UP000705508">
    <property type="component" value="Unassembled WGS sequence"/>
</dbReference>
<dbReference type="EC" id="1.17.7.4" evidence="5"/>
<evidence type="ECO:0000256" key="1">
    <source>
        <dbReference type="ARBA" id="ARBA00022485"/>
    </source>
</evidence>
<comment type="catalytic activity">
    <reaction evidence="5">
        <text>dimethylallyl diphosphate + 2 oxidized [2Fe-2S]-[ferredoxin] + H2O = (2E)-4-hydroxy-3-methylbut-2-enyl diphosphate + 2 reduced [2Fe-2S]-[ferredoxin] + 2 H(+)</text>
        <dbReference type="Rhea" id="RHEA:24825"/>
        <dbReference type="Rhea" id="RHEA-COMP:10000"/>
        <dbReference type="Rhea" id="RHEA-COMP:10001"/>
        <dbReference type="ChEBI" id="CHEBI:15377"/>
        <dbReference type="ChEBI" id="CHEBI:15378"/>
        <dbReference type="ChEBI" id="CHEBI:33737"/>
        <dbReference type="ChEBI" id="CHEBI:33738"/>
        <dbReference type="ChEBI" id="CHEBI:57623"/>
        <dbReference type="ChEBI" id="CHEBI:128753"/>
        <dbReference type="EC" id="1.17.7.4"/>
    </reaction>
</comment>
<dbReference type="AlphaFoldDB" id="A0A939BG06"/>
<reference evidence="6" key="1">
    <citation type="submission" date="2020-08" db="EMBL/GenBank/DDBJ databases">
        <authorList>
            <person name="Cejkova D."/>
            <person name="Kubasova T."/>
            <person name="Jahodarova E."/>
            <person name="Rychlik I."/>
        </authorList>
    </citation>
    <scope>NUCLEOTIDE SEQUENCE</scope>
    <source>
        <strain evidence="6">An582</strain>
    </source>
</reference>
<feature type="binding site" evidence="5">
    <location>
        <position position="226"/>
    </location>
    <ligand>
        <name>isopentenyl diphosphate</name>
        <dbReference type="ChEBI" id="CHEBI:128769"/>
    </ligand>
</feature>
<gene>
    <name evidence="5" type="primary">ispH</name>
    <name evidence="6" type="ORF">H6A20_09615</name>
</gene>
<comment type="catalytic activity">
    <reaction evidence="5">
        <text>isopentenyl diphosphate + 2 oxidized [2Fe-2S]-[ferredoxin] + H2O = (2E)-4-hydroxy-3-methylbut-2-enyl diphosphate + 2 reduced [2Fe-2S]-[ferredoxin] + 2 H(+)</text>
        <dbReference type="Rhea" id="RHEA:24488"/>
        <dbReference type="Rhea" id="RHEA-COMP:10000"/>
        <dbReference type="Rhea" id="RHEA-COMP:10001"/>
        <dbReference type="ChEBI" id="CHEBI:15377"/>
        <dbReference type="ChEBI" id="CHEBI:15378"/>
        <dbReference type="ChEBI" id="CHEBI:33737"/>
        <dbReference type="ChEBI" id="CHEBI:33738"/>
        <dbReference type="ChEBI" id="CHEBI:128753"/>
        <dbReference type="ChEBI" id="CHEBI:128769"/>
        <dbReference type="EC" id="1.17.7.4"/>
    </reaction>
</comment>
<sequence>MEVQAITPRGYCKGVVRAIDMARKARNAKQPVVILGMIVHNQYIVDALEKMGIRTVDHPDRTRLELLDEIEEGTVIITAHGAGEQVFAKAREKGLHVIDASCLDVIKTHDLIRARLRDGFEILYIGKKGHPEAEGAVSIDEEKVHLISGREDFGTLDPNKRYVITNQTTMSLYDVQDLCDYARQTLAHVTVEKETCAATKVRQEAIRHMDRDVDIAFIVGDPRSNNTRKLASIASDGREVHMIGSLDDLDVSVLRGKRKAAVSSGASTPPYLTDQVIAFLEQYDGEDPSTWEKPAVDLTRILEL</sequence>
<dbReference type="GO" id="GO:0051745">
    <property type="term" value="F:4-hydroxy-3-methylbut-2-enyl diphosphate reductase activity"/>
    <property type="evidence" value="ECO:0007669"/>
    <property type="project" value="UniProtKB-UniRule"/>
</dbReference>
<dbReference type="GO" id="GO:0051539">
    <property type="term" value="F:4 iron, 4 sulfur cluster binding"/>
    <property type="evidence" value="ECO:0007669"/>
    <property type="project" value="UniProtKB-UniRule"/>
</dbReference>
<dbReference type="Gene3D" id="3.40.50.11270">
    <property type="match status" value="1"/>
</dbReference>
<comment type="cofactor">
    <cofactor evidence="5">
        <name>[4Fe-4S] cluster</name>
        <dbReference type="ChEBI" id="CHEBI:49883"/>
    </cofactor>
    <text evidence="5">Binds 1 [4Fe-4S] cluster per subunit.</text>
</comment>
<feature type="binding site" evidence="5">
    <location>
        <position position="196"/>
    </location>
    <ligand>
        <name>[4Fe-4S] cluster</name>
        <dbReference type="ChEBI" id="CHEBI:49883"/>
    </ligand>
</feature>